<dbReference type="PANTHER" id="PTHR42884">
    <property type="entry name" value="PROPROTEIN CONVERTASE SUBTILISIN/KEXIN-RELATED"/>
    <property type="match status" value="1"/>
</dbReference>
<dbReference type="PROSITE" id="PS51829">
    <property type="entry name" value="P_HOMO_B"/>
    <property type="match status" value="1"/>
</dbReference>
<feature type="compositionally biased region" description="Pro residues" evidence="15">
    <location>
        <begin position="17"/>
        <end position="26"/>
    </location>
</feature>
<keyword evidence="6 14" id="KW-0378">Hydrolase</keyword>
<dbReference type="Gene3D" id="2.60.120.260">
    <property type="entry name" value="Galactose-binding domain-like"/>
    <property type="match status" value="1"/>
</dbReference>
<dbReference type="Pfam" id="PF01483">
    <property type="entry name" value="P_proprotein"/>
    <property type="match status" value="1"/>
</dbReference>
<name>A0A4P9Y5Q4_9FUNG</name>
<keyword evidence="7 14" id="KW-0720">Serine protease</keyword>
<dbReference type="Gene3D" id="3.40.50.200">
    <property type="entry name" value="Peptidase S8/S53 domain"/>
    <property type="match status" value="1"/>
</dbReference>
<evidence type="ECO:0000256" key="9">
    <source>
        <dbReference type="ARBA" id="ARBA00022989"/>
    </source>
</evidence>
<dbReference type="InterPro" id="IPR036852">
    <property type="entry name" value="Peptidase_S8/S53_dom_sf"/>
</dbReference>
<protein>
    <submittedName>
        <fullName evidence="17">Peptidase S8/S53 domain-containing protein</fullName>
    </submittedName>
</protein>
<evidence type="ECO:0000256" key="14">
    <source>
        <dbReference type="PROSITE-ProRule" id="PRU01240"/>
    </source>
</evidence>
<accession>A0A4P9Y5Q4</accession>
<sequence>MEPQVPRRHLVSRSAIPAPPFPPPGRRPTLADSLGIHDPGFHRQWHLHNVDNPGKDINVTGVWAQNVTGKGVIVTIIDDGLDYDSADLRGNFYAEGSYDFNDHQALPQPKLSDDLHGTRCAGEIAAMRNDVCGVGVAYDAKVAGVRILSGALTDADEALALNYGYQASSIYSCSWGPPDDGAAVDAPNGIVLRAMLTGVEKGRAGKGTLFVFASGNGGALEDNCNFDGYTNSVYTITIGAVDRNGQHPFYAEVCSGQLAVSFSSGSGGYIFTTDVGLNKCSTTHGGTSAAAPLVAGIYALVLSVRPDLTWRDAQYLLVHTAIPINDPGEGRRAENVAQASWFTNGAGRRYSYMFGYGVADAYRMVEEAKVWDLVGPQTWHEWPTVSVNQSIAERGVNSTLLVKAEEIKAAGIRSLEHVTVKVFISHQRRGDVQVTLYSPHGSISILAPARQRDKSRHGFQNWTFMSVTHWEEPMEGEWTLNVRDMRHPDRTGVFHNWTLRLWGEAEDASFAKLPLHDGSLPPSMVPTDDLPPPAPEEGEAKP</sequence>
<dbReference type="PROSITE" id="PS00137">
    <property type="entry name" value="SUBTILASE_HIS"/>
    <property type="match status" value="1"/>
</dbReference>
<dbReference type="InterPro" id="IPR034182">
    <property type="entry name" value="Kexin/furin"/>
</dbReference>
<dbReference type="GO" id="GO:0007323">
    <property type="term" value="P:peptide pheromone maturation"/>
    <property type="evidence" value="ECO:0007669"/>
    <property type="project" value="UniProtKB-ARBA"/>
</dbReference>
<feature type="domain" description="P/Homo B" evidence="16">
    <location>
        <begin position="374"/>
        <end position="507"/>
    </location>
</feature>
<evidence type="ECO:0000256" key="11">
    <source>
        <dbReference type="ARBA" id="ARBA00023145"/>
    </source>
</evidence>
<evidence type="ECO:0000256" key="2">
    <source>
        <dbReference type="ARBA" id="ARBA00005325"/>
    </source>
</evidence>
<dbReference type="FunFam" id="2.60.120.260:FF:000026">
    <property type="entry name" value="proprotein convertase subtilisin/kexin type 7"/>
    <property type="match status" value="1"/>
</dbReference>
<evidence type="ECO:0000256" key="7">
    <source>
        <dbReference type="ARBA" id="ARBA00022825"/>
    </source>
</evidence>
<organism evidence="17 18">
    <name type="scientific">Piptocephalis cylindrospora</name>
    <dbReference type="NCBI Taxonomy" id="1907219"/>
    <lineage>
        <taxon>Eukaryota</taxon>
        <taxon>Fungi</taxon>
        <taxon>Fungi incertae sedis</taxon>
        <taxon>Zoopagomycota</taxon>
        <taxon>Zoopagomycotina</taxon>
        <taxon>Zoopagomycetes</taxon>
        <taxon>Zoopagales</taxon>
        <taxon>Piptocephalidaceae</taxon>
        <taxon>Piptocephalis</taxon>
    </lineage>
</organism>
<feature type="active site" description="Charge relay system" evidence="13 14">
    <location>
        <position position="78"/>
    </location>
</feature>
<comment type="subcellular location">
    <subcellularLocation>
        <location evidence="1">Membrane</location>
    </subcellularLocation>
</comment>
<feature type="active site" description="Charge relay system" evidence="13 14">
    <location>
        <position position="116"/>
    </location>
</feature>
<keyword evidence="8" id="KW-0106">Calcium</keyword>
<feature type="active site" description="Charge relay system" evidence="13 14">
    <location>
        <position position="288"/>
    </location>
</feature>
<dbReference type="OrthoDB" id="300641at2759"/>
<dbReference type="InterPro" id="IPR002884">
    <property type="entry name" value="P_dom"/>
</dbReference>
<dbReference type="Pfam" id="PF00082">
    <property type="entry name" value="Peptidase_S8"/>
    <property type="match status" value="1"/>
</dbReference>
<dbReference type="InterPro" id="IPR023827">
    <property type="entry name" value="Peptidase_S8_Asp-AS"/>
</dbReference>
<dbReference type="SUPFAM" id="SSF49785">
    <property type="entry name" value="Galactose-binding domain-like"/>
    <property type="match status" value="1"/>
</dbReference>
<proteinExistence type="inferred from homology"/>
<dbReference type="Proteomes" id="UP000267251">
    <property type="component" value="Unassembled WGS sequence"/>
</dbReference>
<dbReference type="AlphaFoldDB" id="A0A4P9Y5Q4"/>
<dbReference type="CDD" id="cd04059">
    <property type="entry name" value="Peptidases_S8_Protein_convertases_Kexins_Furin-like"/>
    <property type="match status" value="1"/>
</dbReference>
<feature type="region of interest" description="Disordered" evidence="15">
    <location>
        <begin position="513"/>
        <end position="542"/>
    </location>
</feature>
<dbReference type="PROSITE" id="PS51892">
    <property type="entry name" value="SUBTILASE"/>
    <property type="match status" value="1"/>
</dbReference>
<evidence type="ECO:0000256" key="15">
    <source>
        <dbReference type="SAM" id="MobiDB-lite"/>
    </source>
</evidence>
<dbReference type="InterPro" id="IPR015500">
    <property type="entry name" value="Peptidase_S8_subtilisin-rel"/>
</dbReference>
<evidence type="ECO:0000256" key="4">
    <source>
        <dbReference type="ARBA" id="ARBA00022692"/>
    </source>
</evidence>
<dbReference type="PRINTS" id="PR00723">
    <property type="entry name" value="SUBTILISIN"/>
</dbReference>
<evidence type="ECO:0000256" key="13">
    <source>
        <dbReference type="PIRSR" id="PIRSR615500-1"/>
    </source>
</evidence>
<dbReference type="PANTHER" id="PTHR42884:SF14">
    <property type="entry name" value="NEUROENDOCRINE CONVERTASE 1"/>
    <property type="match status" value="1"/>
</dbReference>
<dbReference type="InterPro" id="IPR022398">
    <property type="entry name" value="Peptidase_S8_His-AS"/>
</dbReference>
<evidence type="ECO:0000313" key="18">
    <source>
        <dbReference type="Proteomes" id="UP000267251"/>
    </source>
</evidence>
<dbReference type="EMBL" id="KZ987852">
    <property type="protein sequence ID" value="RKP14317.1"/>
    <property type="molecule type" value="Genomic_DNA"/>
</dbReference>
<dbReference type="SUPFAM" id="SSF52743">
    <property type="entry name" value="Subtilisin-like"/>
    <property type="match status" value="1"/>
</dbReference>
<evidence type="ECO:0000313" key="17">
    <source>
        <dbReference type="EMBL" id="RKP14317.1"/>
    </source>
</evidence>
<dbReference type="InterPro" id="IPR023828">
    <property type="entry name" value="Peptidase_S8_Ser-AS"/>
</dbReference>
<evidence type="ECO:0000256" key="3">
    <source>
        <dbReference type="ARBA" id="ARBA00022670"/>
    </source>
</evidence>
<evidence type="ECO:0000256" key="6">
    <source>
        <dbReference type="ARBA" id="ARBA00022801"/>
    </source>
</evidence>
<keyword evidence="10" id="KW-0472">Membrane</keyword>
<evidence type="ECO:0000256" key="5">
    <source>
        <dbReference type="ARBA" id="ARBA00022729"/>
    </source>
</evidence>
<dbReference type="InterPro" id="IPR008979">
    <property type="entry name" value="Galactose-bd-like_sf"/>
</dbReference>
<evidence type="ECO:0000256" key="1">
    <source>
        <dbReference type="ARBA" id="ARBA00004370"/>
    </source>
</evidence>
<gene>
    <name evidence="17" type="ORF">BJ684DRAFT_8778</name>
</gene>
<feature type="non-terminal residue" evidence="17">
    <location>
        <position position="542"/>
    </location>
</feature>
<evidence type="ECO:0000256" key="12">
    <source>
        <dbReference type="ARBA" id="ARBA00023180"/>
    </source>
</evidence>
<dbReference type="PROSITE" id="PS00138">
    <property type="entry name" value="SUBTILASE_SER"/>
    <property type="match status" value="1"/>
</dbReference>
<keyword evidence="12" id="KW-0325">Glycoprotein</keyword>
<feature type="compositionally biased region" description="Basic residues" evidence="15">
    <location>
        <begin position="1"/>
        <end position="11"/>
    </location>
</feature>
<dbReference type="GO" id="GO:0005802">
    <property type="term" value="C:trans-Golgi network"/>
    <property type="evidence" value="ECO:0007669"/>
    <property type="project" value="TreeGrafter"/>
</dbReference>
<keyword evidence="9" id="KW-1133">Transmembrane helix</keyword>
<evidence type="ECO:0000256" key="8">
    <source>
        <dbReference type="ARBA" id="ARBA00022837"/>
    </source>
</evidence>
<evidence type="ECO:0000256" key="10">
    <source>
        <dbReference type="ARBA" id="ARBA00023136"/>
    </source>
</evidence>
<dbReference type="GO" id="GO:0016485">
    <property type="term" value="P:protein processing"/>
    <property type="evidence" value="ECO:0007669"/>
    <property type="project" value="TreeGrafter"/>
</dbReference>
<keyword evidence="5" id="KW-0732">Signal</keyword>
<reference evidence="18" key="1">
    <citation type="journal article" date="2018" name="Nat. Microbiol.">
        <title>Leveraging single-cell genomics to expand the fungal tree of life.</title>
        <authorList>
            <person name="Ahrendt S.R."/>
            <person name="Quandt C.A."/>
            <person name="Ciobanu D."/>
            <person name="Clum A."/>
            <person name="Salamov A."/>
            <person name="Andreopoulos B."/>
            <person name="Cheng J.F."/>
            <person name="Woyke T."/>
            <person name="Pelin A."/>
            <person name="Henrissat B."/>
            <person name="Reynolds N.K."/>
            <person name="Benny G.L."/>
            <person name="Smith M.E."/>
            <person name="James T.Y."/>
            <person name="Grigoriev I.V."/>
        </authorList>
    </citation>
    <scope>NUCLEOTIDE SEQUENCE [LARGE SCALE GENOMIC DNA]</scope>
</reference>
<keyword evidence="11" id="KW-0865">Zymogen</keyword>
<dbReference type="PROSITE" id="PS00136">
    <property type="entry name" value="SUBTILASE_ASP"/>
    <property type="match status" value="1"/>
</dbReference>
<dbReference type="FunFam" id="3.40.50.200:FF:000005">
    <property type="entry name" value="Proprotein convertase subtilisin/kexin type 7"/>
    <property type="match status" value="1"/>
</dbReference>
<keyword evidence="18" id="KW-1185">Reference proteome</keyword>
<dbReference type="GO" id="GO:0004252">
    <property type="term" value="F:serine-type endopeptidase activity"/>
    <property type="evidence" value="ECO:0007669"/>
    <property type="project" value="UniProtKB-UniRule"/>
</dbReference>
<comment type="similarity">
    <text evidence="2">Belongs to the peptidase S8 family. Furin subfamily.</text>
</comment>
<evidence type="ECO:0000259" key="16">
    <source>
        <dbReference type="PROSITE" id="PS51829"/>
    </source>
</evidence>
<dbReference type="InterPro" id="IPR000209">
    <property type="entry name" value="Peptidase_S8/S53_dom"/>
</dbReference>
<keyword evidence="3 14" id="KW-0645">Protease</keyword>
<dbReference type="GO" id="GO:0000139">
    <property type="term" value="C:Golgi membrane"/>
    <property type="evidence" value="ECO:0007669"/>
    <property type="project" value="TreeGrafter"/>
</dbReference>
<feature type="region of interest" description="Disordered" evidence="15">
    <location>
        <begin position="1"/>
        <end position="27"/>
    </location>
</feature>
<keyword evidence="4" id="KW-0812">Transmembrane</keyword>